<keyword evidence="2" id="KW-0472">Membrane</keyword>
<protein>
    <submittedName>
        <fullName evidence="3">Uncharacterized protein</fullName>
    </submittedName>
</protein>
<proteinExistence type="predicted"/>
<sequence length="627" mass="69652">MTHFPRRPYPRPRPDPTIFALRPRVYIVILVLVYAALSLTAWTLLCILNTRPIGSTSYQSYKYTYDNFEDFSQQVNKWYQTAKFLSGTVGVLALPLTSSVCASAAVNFAQTRSRGTKSCLTLKQTVTLANKGWTSPFVLLTLPFQHKRLGSSFLYGAIALHVLGGILNPLQQVLLGQEDLNVPRGTSKTKGEVSDIPGLVQRYKSTTTDSGKTTALLRAFLSNPQEVKTRQNFWGDPYNKSSDLFVAAAPSNTNTEGLQQFVPRANSSVLKQELQDAEFPSDCSGDSFFRNITLRRDWEISICMPGNLSSSPFTQTRDRQDFDEVLYIAIRSYNIWTTFMLTCSTTIGYFRLPNIGNANKPGPLLEKDPMKTDEHIPVHRYRPPAEPLDSSKRPGEDPSGKFLLELVPGKGPLALLAVALFGEGSFLDTRLKPTVNITRSSGLECVEYGPMAFSASFGCLNDSPMNGNMHVYFLQTLAKKESFDQGLMLANMAILSDMDNLWKGIPVEIQSVAPITKPAISKLSMIVFSSLLGTYLILLLALSCWASVRIGWTDSLDAYAMLKMGSTLATDPFYSEVIRKTNEKVLDKLPGWVGDQDPEETMGKLAVGGQAPVRWRRRYRKGSDMLL</sequence>
<dbReference type="VEuPathDB" id="FungiDB:P170DRAFT_438020"/>
<feature type="compositionally biased region" description="Basic and acidic residues" evidence="1">
    <location>
        <begin position="389"/>
        <end position="399"/>
    </location>
</feature>
<accession>A0A2I2G645</accession>
<dbReference type="EMBL" id="MSFO01000005">
    <property type="protein sequence ID" value="PLB48356.1"/>
    <property type="molecule type" value="Genomic_DNA"/>
</dbReference>
<dbReference type="GeneID" id="36557191"/>
<dbReference type="RefSeq" id="XP_024703658.1">
    <property type="nucleotide sequence ID" value="XM_024849492.1"/>
</dbReference>
<dbReference type="OrthoDB" id="5381672at2759"/>
<evidence type="ECO:0000256" key="1">
    <source>
        <dbReference type="SAM" id="MobiDB-lite"/>
    </source>
</evidence>
<reference evidence="3 4" key="1">
    <citation type="submission" date="2016-12" db="EMBL/GenBank/DDBJ databases">
        <title>The genomes of Aspergillus section Nigri reveals drivers in fungal speciation.</title>
        <authorList>
            <consortium name="DOE Joint Genome Institute"/>
            <person name="Vesth T.C."/>
            <person name="Nybo J."/>
            <person name="Theobald S."/>
            <person name="Brandl J."/>
            <person name="Frisvad J.C."/>
            <person name="Nielsen K.F."/>
            <person name="Lyhne E.K."/>
            <person name="Kogle M.E."/>
            <person name="Kuo A."/>
            <person name="Riley R."/>
            <person name="Clum A."/>
            <person name="Nolan M."/>
            <person name="Lipzen A."/>
            <person name="Salamov A."/>
            <person name="Henrissat B."/>
            <person name="Wiebenga A."/>
            <person name="De Vries R.P."/>
            <person name="Grigoriev I.V."/>
            <person name="Mortensen U.H."/>
            <person name="Andersen M.R."/>
            <person name="Baker S.E."/>
        </authorList>
    </citation>
    <scope>NUCLEOTIDE SEQUENCE [LARGE SCALE GENOMIC DNA]</scope>
    <source>
        <strain evidence="3 4">IBT 23096</strain>
    </source>
</reference>
<keyword evidence="2" id="KW-1133">Transmembrane helix</keyword>
<evidence type="ECO:0000313" key="4">
    <source>
        <dbReference type="Proteomes" id="UP000234275"/>
    </source>
</evidence>
<evidence type="ECO:0000256" key="2">
    <source>
        <dbReference type="SAM" id="Phobius"/>
    </source>
</evidence>
<name>A0A2I2G645_9EURO</name>
<feature type="region of interest" description="Disordered" evidence="1">
    <location>
        <begin position="377"/>
        <end position="400"/>
    </location>
</feature>
<keyword evidence="4" id="KW-1185">Reference proteome</keyword>
<evidence type="ECO:0000313" key="3">
    <source>
        <dbReference type="EMBL" id="PLB48356.1"/>
    </source>
</evidence>
<comment type="caution">
    <text evidence="3">The sequence shown here is derived from an EMBL/GenBank/DDBJ whole genome shotgun (WGS) entry which is preliminary data.</text>
</comment>
<keyword evidence="2" id="KW-0812">Transmembrane</keyword>
<dbReference type="AlphaFoldDB" id="A0A2I2G645"/>
<dbReference type="Proteomes" id="UP000234275">
    <property type="component" value="Unassembled WGS sequence"/>
</dbReference>
<feature type="transmembrane region" description="Helical" evidence="2">
    <location>
        <begin position="523"/>
        <end position="546"/>
    </location>
</feature>
<gene>
    <name evidence="3" type="ORF">P170DRAFT_438020</name>
</gene>
<feature type="transmembrane region" description="Helical" evidence="2">
    <location>
        <begin position="25"/>
        <end position="48"/>
    </location>
</feature>
<organism evidence="3 4">
    <name type="scientific">Aspergillus steynii IBT 23096</name>
    <dbReference type="NCBI Taxonomy" id="1392250"/>
    <lineage>
        <taxon>Eukaryota</taxon>
        <taxon>Fungi</taxon>
        <taxon>Dikarya</taxon>
        <taxon>Ascomycota</taxon>
        <taxon>Pezizomycotina</taxon>
        <taxon>Eurotiomycetes</taxon>
        <taxon>Eurotiomycetidae</taxon>
        <taxon>Eurotiales</taxon>
        <taxon>Aspergillaceae</taxon>
        <taxon>Aspergillus</taxon>
        <taxon>Aspergillus subgen. Circumdati</taxon>
    </lineage>
</organism>